<protein>
    <submittedName>
        <fullName evidence="1">Uncharacterized protein</fullName>
    </submittedName>
</protein>
<evidence type="ECO:0000313" key="1">
    <source>
        <dbReference type="EMBL" id="WHQ72799.1"/>
    </source>
</evidence>
<name>A0AAX3WPM6_METEX</name>
<proteinExistence type="predicted"/>
<accession>A0AAX3WPM6</accession>
<gene>
    <name evidence="1" type="ORF">KEC54_21370</name>
</gene>
<dbReference type="Proteomes" id="UP001223720">
    <property type="component" value="Chromosome"/>
</dbReference>
<sequence length="261" mass="29268">MQHVTLTLNAAGVALPAQKAADTAAHVVAAALNSITDEHLAEPWLSGFGISYRFNGPAASIEERRITYESWLLGKGFQDITKGIREMLEEAYVFVSALSWEPRLTTQEELEQDIASLRRRAEKLNLPMLLEEVNRALMTPLTYGTELLSLQRARNCLEHRRGIVGEQDIDPNTLAMTLSFPRLKMYYMRGDQEIEIAPGEVIDTGNEMLEAPILVRQAERLRTYDLGERIILTAADFNEIAMACHMLADDLLQKLPASGRE</sequence>
<organism evidence="1 2">
    <name type="scientific">Methylorubrum extorquens</name>
    <name type="common">Methylobacterium dichloromethanicum</name>
    <name type="synonym">Methylobacterium extorquens</name>
    <dbReference type="NCBI Taxonomy" id="408"/>
    <lineage>
        <taxon>Bacteria</taxon>
        <taxon>Pseudomonadati</taxon>
        <taxon>Pseudomonadota</taxon>
        <taxon>Alphaproteobacteria</taxon>
        <taxon>Hyphomicrobiales</taxon>
        <taxon>Methylobacteriaceae</taxon>
        <taxon>Methylorubrum</taxon>
    </lineage>
</organism>
<evidence type="ECO:0000313" key="2">
    <source>
        <dbReference type="Proteomes" id="UP001223720"/>
    </source>
</evidence>
<reference evidence="1" key="1">
    <citation type="journal article" date="2022" name="Biotechnol. Bioprocess Eng.">
        <title>Pan-genome Analysis Reveals Comparative Genomic Features of Central Metabolic Pathways in Methylorubrum extorquens.</title>
        <authorList>
            <person name="Lee G.M."/>
            <person name="Scott-Nevros Z.K."/>
            <person name="Lee S.-M."/>
            <person name="Kim D."/>
        </authorList>
    </citation>
    <scope>NUCLEOTIDE SEQUENCE</scope>
    <source>
        <strain evidence="1">ATCC 55366</strain>
    </source>
</reference>
<dbReference type="EMBL" id="CP073633">
    <property type="protein sequence ID" value="WHQ72799.1"/>
    <property type="molecule type" value="Genomic_DNA"/>
</dbReference>
<dbReference type="AlphaFoldDB" id="A0AAX3WPM6"/>